<dbReference type="EMBL" id="FQZB01000010">
    <property type="protein sequence ID" value="SHJ77198.1"/>
    <property type="molecule type" value="Genomic_DNA"/>
</dbReference>
<protein>
    <recommendedName>
        <fullName evidence="6">ABC-2 type transporter transmembrane domain-containing protein</fullName>
    </recommendedName>
</protein>
<dbReference type="PANTHER" id="PTHR37305">
    <property type="entry name" value="INTEGRAL MEMBRANE PROTEIN-RELATED"/>
    <property type="match status" value="1"/>
</dbReference>
<dbReference type="Proteomes" id="UP000184310">
    <property type="component" value="Unassembled WGS sequence"/>
</dbReference>
<feature type="domain" description="ABC-2 type transporter transmembrane" evidence="6">
    <location>
        <begin position="38"/>
        <end position="397"/>
    </location>
</feature>
<feature type="transmembrane region" description="Helical" evidence="5">
    <location>
        <begin position="317"/>
        <end position="339"/>
    </location>
</feature>
<evidence type="ECO:0000313" key="7">
    <source>
        <dbReference type="EMBL" id="SHJ77198.1"/>
    </source>
</evidence>
<organism evidence="7 8">
    <name type="scientific">Clostridium cavendishii DSM 21758</name>
    <dbReference type="NCBI Taxonomy" id="1121302"/>
    <lineage>
        <taxon>Bacteria</taxon>
        <taxon>Bacillati</taxon>
        <taxon>Bacillota</taxon>
        <taxon>Clostridia</taxon>
        <taxon>Eubacteriales</taxon>
        <taxon>Clostridiaceae</taxon>
        <taxon>Clostridium</taxon>
    </lineage>
</organism>
<sequence length="421" mass="48798">MELLRNELFKIFCRKRIFIAFVLILLIIYVPYYKGELDYINKNYGSIEQLKQEFKKHEGKINSNDTIIKSQLQGEEDKDYSDKSKNIKRNIKLEYTAQSKPMLIAIYDFVKLADKPFIDVEGRFIQGRVFDFEPYSMKELAKEIDNLKKNKKDEEFEYKNKILANSMYKKVMQREFNYCDGWNMIVVNYEKLTPYLIVLFIILGVSSVFASDYEDNVYQIVMASKNGRTKAVFAKVGAVIIYSIVVVLMLSGINILVNGILYGLDGVNAPIQCLYGFWSSPYKLTIGQFLFRSIIITITGTILLAFITMIISNISKSSITTSFIIVVMYAIPIILTILIKYSWQKCIGNLSINKIISAMQIYSFFSTSNLFGQPIKYELFIICLSILQIMIILYFLIRISNKRCGNYSEDSRLIYLVKKFK</sequence>
<gene>
    <name evidence="7" type="ORF">SAMN02745163_02560</name>
</gene>
<dbReference type="PANTHER" id="PTHR37305:SF1">
    <property type="entry name" value="MEMBRANE PROTEIN"/>
    <property type="match status" value="1"/>
</dbReference>
<dbReference type="InterPro" id="IPR013525">
    <property type="entry name" value="ABC2_TM"/>
</dbReference>
<feature type="transmembrane region" description="Helical" evidence="5">
    <location>
        <begin position="377"/>
        <end position="397"/>
    </location>
</feature>
<keyword evidence="4 5" id="KW-0472">Membrane</keyword>
<evidence type="ECO:0000256" key="5">
    <source>
        <dbReference type="SAM" id="Phobius"/>
    </source>
</evidence>
<feature type="transmembrane region" description="Helical" evidence="5">
    <location>
        <begin position="289"/>
        <end position="311"/>
    </location>
</feature>
<proteinExistence type="predicted"/>
<feature type="transmembrane region" description="Helical" evidence="5">
    <location>
        <begin position="232"/>
        <end position="253"/>
    </location>
</feature>
<evidence type="ECO:0000256" key="3">
    <source>
        <dbReference type="ARBA" id="ARBA00022989"/>
    </source>
</evidence>
<evidence type="ECO:0000313" key="8">
    <source>
        <dbReference type="Proteomes" id="UP000184310"/>
    </source>
</evidence>
<evidence type="ECO:0000259" key="6">
    <source>
        <dbReference type="Pfam" id="PF12698"/>
    </source>
</evidence>
<feature type="transmembrane region" description="Helical" evidence="5">
    <location>
        <begin position="192"/>
        <end position="211"/>
    </location>
</feature>
<name>A0A1M6M185_9CLOT</name>
<evidence type="ECO:0000256" key="4">
    <source>
        <dbReference type="ARBA" id="ARBA00023136"/>
    </source>
</evidence>
<dbReference type="AlphaFoldDB" id="A0A1M6M185"/>
<evidence type="ECO:0000256" key="2">
    <source>
        <dbReference type="ARBA" id="ARBA00022692"/>
    </source>
</evidence>
<keyword evidence="8" id="KW-1185">Reference proteome</keyword>
<feature type="transmembrane region" description="Helical" evidence="5">
    <location>
        <begin position="12"/>
        <end position="32"/>
    </location>
</feature>
<keyword evidence="2 5" id="KW-0812">Transmembrane</keyword>
<dbReference type="RefSeq" id="WP_072988122.1">
    <property type="nucleotide sequence ID" value="NZ_FQZB01000010.1"/>
</dbReference>
<comment type="subcellular location">
    <subcellularLocation>
        <location evidence="1">Membrane</location>
        <topology evidence="1">Multi-pass membrane protein</topology>
    </subcellularLocation>
</comment>
<keyword evidence="3 5" id="KW-1133">Transmembrane helix</keyword>
<dbReference type="STRING" id="1121302.SAMN02745163_02560"/>
<evidence type="ECO:0000256" key="1">
    <source>
        <dbReference type="ARBA" id="ARBA00004141"/>
    </source>
</evidence>
<accession>A0A1M6M185</accession>
<dbReference type="Pfam" id="PF12698">
    <property type="entry name" value="ABC2_membrane_3"/>
    <property type="match status" value="1"/>
</dbReference>
<dbReference type="OrthoDB" id="2357145at2"/>
<reference evidence="7 8" key="1">
    <citation type="submission" date="2016-11" db="EMBL/GenBank/DDBJ databases">
        <authorList>
            <person name="Jaros S."/>
            <person name="Januszkiewicz K."/>
            <person name="Wedrychowicz H."/>
        </authorList>
    </citation>
    <scope>NUCLEOTIDE SEQUENCE [LARGE SCALE GENOMIC DNA]</scope>
    <source>
        <strain evidence="7 8">DSM 21758</strain>
    </source>
</reference>